<evidence type="ECO:0000313" key="2">
    <source>
        <dbReference type="EMBL" id="MDA2808557.1"/>
    </source>
</evidence>
<keyword evidence="3" id="KW-1185">Reference proteome</keyword>
<dbReference type="InterPro" id="IPR026898">
    <property type="entry name" value="PrsW"/>
</dbReference>
<dbReference type="Proteomes" id="UP001165685">
    <property type="component" value="Unassembled WGS sequence"/>
</dbReference>
<evidence type="ECO:0000313" key="3">
    <source>
        <dbReference type="Proteomes" id="UP001165685"/>
    </source>
</evidence>
<dbReference type="GO" id="GO:0008233">
    <property type="term" value="F:peptidase activity"/>
    <property type="evidence" value="ECO:0007669"/>
    <property type="project" value="UniProtKB-KW"/>
</dbReference>
<dbReference type="GO" id="GO:0006508">
    <property type="term" value="P:proteolysis"/>
    <property type="evidence" value="ECO:0007669"/>
    <property type="project" value="UniProtKB-KW"/>
</dbReference>
<proteinExistence type="predicted"/>
<dbReference type="EMBL" id="JAQFWP010000090">
    <property type="protein sequence ID" value="MDA2808557.1"/>
    <property type="molecule type" value="Genomic_DNA"/>
</dbReference>
<keyword evidence="1" id="KW-0812">Transmembrane</keyword>
<dbReference type="RefSeq" id="WP_270681148.1">
    <property type="nucleotide sequence ID" value="NZ_JAQFWP010000090.1"/>
</dbReference>
<feature type="transmembrane region" description="Helical" evidence="1">
    <location>
        <begin position="173"/>
        <end position="193"/>
    </location>
</feature>
<dbReference type="EC" id="3.4.-.-" evidence="2"/>
<reference evidence="2" key="1">
    <citation type="submission" date="2023-01" db="EMBL/GenBank/DDBJ databases">
        <title>Draft genome sequence of Nocardiopsis sp. LSu2-4 isolated from halophytes.</title>
        <authorList>
            <person name="Duangmal K."/>
            <person name="Chantavorakit T."/>
        </authorList>
    </citation>
    <scope>NUCLEOTIDE SEQUENCE</scope>
    <source>
        <strain evidence="2">LSu2-4</strain>
    </source>
</reference>
<keyword evidence="2" id="KW-0378">Hydrolase</keyword>
<feature type="transmembrane region" description="Helical" evidence="1">
    <location>
        <begin position="377"/>
        <end position="403"/>
    </location>
</feature>
<feature type="transmembrane region" description="Helical" evidence="1">
    <location>
        <begin position="16"/>
        <end position="36"/>
    </location>
</feature>
<gene>
    <name evidence="2" type="ORF">O4U47_28875</name>
</gene>
<name>A0ABT4TWQ5_9ACTN</name>
<feature type="transmembrane region" description="Helical" evidence="1">
    <location>
        <begin position="220"/>
        <end position="238"/>
    </location>
</feature>
<accession>A0ABT4TWQ5</accession>
<keyword evidence="2" id="KW-0645">Protease</keyword>
<sequence length="609" mass="66299">MAIQLGLLLRSRGVGLSAYFSMVVASSLFAPVIYYVQQGVMAAFGWNSYSGEASVLLAGPSEETLKLLPLVAVLVFARNRAERFGIADHILLGVACGVGFGLTENVTRALTDYSSTGLLDLFTTTEDGVGHQYSLFTLFPGWAEGWGGEGAGHAVWSGLVGGGIGVARRYGRVLFSPLVLFLLAWVTLDHMAYNQAASLGAGDLIPEQVLLVHDLAGSGAATRPALLVMVVLAVWLDYRTLRKADHSLPPFPERKGAPSTPSSAFGSLWGELQLQWRVLRSDRSAFPQAMAFVRSRRELGYGLHRAAGGPRRNAPPGPVLWETGARLHNVIAAGVLALLAGGIVLTLPGGGGETAFLAPRLEDLAGWWNGLNPAQQLLITAGGTAALMLIPGVGFFAALGWATTATSFAASGRSVADFLRDPKRWLSERSPGEMLISGVLFAFGRKIHLPGYGGRRSRLGPADTPQGKQARWQEYQKRIRNNPNARPLTYDEWSNVYDRNIVNTHLGNRFGDEYWLANGFSVADGWKRELSLVVDGRKRSLDIANAADRVGYEMKSGRVDMKHARLEANADAQLIHKEGWDIRWVFKEQPSRSVIDMLEQKRIPWEVWT</sequence>
<protein>
    <submittedName>
        <fullName evidence="2">PrsW family glutamic-type intramembrane protease</fullName>
        <ecNumber evidence="2">3.4.-.-</ecNumber>
    </submittedName>
</protein>
<dbReference type="Pfam" id="PF13367">
    <property type="entry name" value="PrsW-protease"/>
    <property type="match status" value="1"/>
</dbReference>
<evidence type="ECO:0000256" key="1">
    <source>
        <dbReference type="SAM" id="Phobius"/>
    </source>
</evidence>
<comment type="caution">
    <text evidence="2">The sequence shown here is derived from an EMBL/GenBank/DDBJ whole genome shotgun (WGS) entry which is preliminary data.</text>
</comment>
<feature type="transmembrane region" description="Helical" evidence="1">
    <location>
        <begin position="330"/>
        <end position="351"/>
    </location>
</feature>
<organism evidence="2 3">
    <name type="scientific">Nocardiopsis suaedae</name>
    <dbReference type="NCBI Taxonomy" id="3018444"/>
    <lineage>
        <taxon>Bacteria</taxon>
        <taxon>Bacillati</taxon>
        <taxon>Actinomycetota</taxon>
        <taxon>Actinomycetes</taxon>
        <taxon>Streptosporangiales</taxon>
        <taxon>Nocardiopsidaceae</taxon>
        <taxon>Nocardiopsis</taxon>
    </lineage>
</organism>
<keyword evidence="1" id="KW-0472">Membrane</keyword>
<keyword evidence="1" id="KW-1133">Transmembrane helix</keyword>